<dbReference type="Proteomes" id="UP000176303">
    <property type="component" value="Unassembled WGS sequence"/>
</dbReference>
<proteinExistence type="predicted"/>
<protein>
    <submittedName>
        <fullName evidence="1">Uncharacterized protein</fullName>
    </submittedName>
</protein>
<dbReference type="EMBL" id="MGDZ01000011">
    <property type="protein sequence ID" value="OGL73998.1"/>
    <property type="molecule type" value="Genomic_DNA"/>
</dbReference>
<evidence type="ECO:0000313" key="2">
    <source>
        <dbReference type="Proteomes" id="UP000176303"/>
    </source>
</evidence>
<reference evidence="1 2" key="1">
    <citation type="journal article" date="2016" name="Nat. Commun.">
        <title>Thousands of microbial genomes shed light on interconnected biogeochemical processes in an aquifer system.</title>
        <authorList>
            <person name="Anantharaman K."/>
            <person name="Brown C.T."/>
            <person name="Hug L.A."/>
            <person name="Sharon I."/>
            <person name="Castelle C.J."/>
            <person name="Probst A.J."/>
            <person name="Thomas B.C."/>
            <person name="Singh A."/>
            <person name="Wilkins M.J."/>
            <person name="Karaoz U."/>
            <person name="Brodie E.L."/>
            <person name="Williams K.H."/>
            <person name="Hubbard S.S."/>
            <person name="Banfield J.F."/>
        </authorList>
    </citation>
    <scope>NUCLEOTIDE SEQUENCE [LARGE SCALE GENOMIC DNA]</scope>
</reference>
<comment type="caution">
    <text evidence="1">The sequence shown here is derived from an EMBL/GenBank/DDBJ whole genome shotgun (WGS) entry which is preliminary data.</text>
</comment>
<dbReference type="AlphaFoldDB" id="A0A1F7U853"/>
<organism evidence="1 2">
    <name type="scientific">Candidatus Uhrbacteria bacterium RIFCSPHIGHO2_02_FULL_57_19</name>
    <dbReference type="NCBI Taxonomy" id="1802391"/>
    <lineage>
        <taxon>Bacteria</taxon>
        <taxon>Candidatus Uhriibacteriota</taxon>
    </lineage>
</organism>
<accession>A0A1F7U853</accession>
<gene>
    <name evidence="1" type="ORF">A3D72_03870</name>
</gene>
<evidence type="ECO:0000313" key="1">
    <source>
        <dbReference type="EMBL" id="OGL73998.1"/>
    </source>
</evidence>
<sequence>MGTFNPPINTQEWYDRFSESFDRALTYNEQNEADSFCLFYELFKKDNPGFEAEEPEWATKYEKLYRKAQWVALPLLADDKDVIEMFRQHVEVLLEMPDYELNERFRQRLLALSLPERDPFKAKIKDALIQNQERITDDFTTTVIRTAQKGTVGNWVREFQTFMGKDFTDALLLARFYTESKAFGSQTSEVKEFLKKLFDVVSRLNTSSATAAGFEADRLVDVNGELVEYVHGGTVEDFDESLVALLKQIRPPETEESKREKIKTRFADPPDVAKSIEPLIASLLETAGKDPAALRMAVTKAVVPPAGGKPNRDQVVATLRALARSGNLFEILGDKKLQDLLNNYYEKGGRTQDAESLKVFPNAPEHIKSFVRFVFGELLTMDENEAARQALQIANILRKKGDDRLLDIAFYDESSGEFRWTAGK</sequence>
<name>A0A1F7U853_9BACT</name>